<dbReference type="InterPro" id="IPR003599">
    <property type="entry name" value="Ig_sub"/>
</dbReference>
<keyword evidence="4 13" id="KW-0732">Signal</keyword>
<feature type="domain" description="Ig-like" evidence="14">
    <location>
        <begin position="149"/>
        <end position="247"/>
    </location>
</feature>
<dbReference type="SMART" id="SM00406">
    <property type="entry name" value="IGv"/>
    <property type="match status" value="2"/>
</dbReference>
<accession>A0A6P6KYE3</accession>
<evidence type="ECO:0000256" key="1">
    <source>
        <dbReference type="ARBA" id="ARBA00004251"/>
    </source>
</evidence>
<dbReference type="Pfam" id="PF07686">
    <property type="entry name" value="V-set"/>
    <property type="match status" value="2"/>
</dbReference>
<sequence length="1043" mass="120324">MHLHTYMCVAALFMISEGFLVKGPSGSLVVPLGSSVVLPCYVDEPLPLKGLKVIWIRTDANTLVHVFQDGESRPEAQYQDYHDRAHFFTDEVKHGNFSLRLDNVRAEDKGFYRCKVYTDQESEETLVQIKSVEHLMVSGSDHPVSASVGEDVTLNCSVDSHIPPEEIDEVSWTKTDKNENIQVLVFEKNKIIPSDERYRRRAEFFTAEIHKGNFSLKLKSVRTEDKGVYMCQVFAGNFSANATAELEQLGFSVLHKIVLFLCIFASVSALVLSVPWCIKHRSSNTSKALFFQMSVVTVPNLFMFFAFLFWGVVEGFLSETVACCAHYFLRPLLLLWTAPHSEHFPGSRETVVHCIIHLQYSLFTNVVHSVLFKSFWEKSLSYEESDRVLITILFGIMILICIVNIVFLLAELIKYKDVRIHVVLDLVSDIGHDVLPPLQLIFLFYAFGAARQALFVLGVFPLFLTFTRYDWSKACMEKLQCLPSGARRAPWLIFMITVNGIMVYSYLIALEKEKDCVGWVCVAAFLQGLWGLVVLKHSFEDLDLPFRRVVYLIGSVGVVLVNSVALMTELIMKVVYGERAMEDLRKVVFSSECLFVSSVLLLIIFKPYIKKLLQHFQREKAETSHNLSNHNQSAAEMCELSPLRETEEQEAERNRETQPDSEPQLSPLRETEEQEAERNRETQPDSEPQLSPLRETEEQEAERNRETQPDSEPQLSSLRETEEQEAKRNRETQPDSEVQLSPLRETEEQEAERNRETQPDSEPQLSSLRETEEQEAERNRETQPDSEVQLSPLRETEEQEAERNRETQPDSEPQLSSLRETEEQEAERNRETQPDSEVQLSPLRETEEQEAKRNRETQPDSEVQLSPLRETEEQEAERNRETQPDSEVQLSPLRETEEQEAERNRETLPDSEPQLSPLRETEEQEAERNRETQPDSEVQLSPLRETEEQEAERNRETQPDSEPQLSSLRETEEQEAERNRETQPDSEPQLSSLRETEEQEAERNRETQPDSEPQLSPLRETEEQEAERNRETQPDSELQQSLE</sequence>
<dbReference type="FunFam" id="2.60.40.10:FF:000142">
    <property type="entry name" value="V-set domain-containing T-cell activation inhibitor 1"/>
    <property type="match status" value="2"/>
</dbReference>
<dbReference type="GeneID" id="113054788"/>
<feature type="signal peptide" evidence="13">
    <location>
        <begin position="1"/>
        <end position="18"/>
    </location>
</feature>
<dbReference type="OrthoDB" id="10012075at2759"/>
<evidence type="ECO:0000256" key="9">
    <source>
        <dbReference type="ARBA" id="ARBA00023180"/>
    </source>
</evidence>
<evidence type="ECO:0000256" key="11">
    <source>
        <dbReference type="SAM" id="MobiDB-lite"/>
    </source>
</evidence>
<keyword evidence="10" id="KW-0393">Immunoglobulin domain</keyword>
<keyword evidence="6 12" id="KW-0472">Membrane</keyword>
<organism evidence="15 16">
    <name type="scientific">Carassius auratus</name>
    <name type="common">Goldfish</name>
    <dbReference type="NCBI Taxonomy" id="7957"/>
    <lineage>
        <taxon>Eukaryota</taxon>
        <taxon>Metazoa</taxon>
        <taxon>Chordata</taxon>
        <taxon>Craniata</taxon>
        <taxon>Vertebrata</taxon>
        <taxon>Euteleostomi</taxon>
        <taxon>Actinopterygii</taxon>
        <taxon>Neopterygii</taxon>
        <taxon>Teleostei</taxon>
        <taxon>Ostariophysi</taxon>
        <taxon>Cypriniformes</taxon>
        <taxon>Cyprinidae</taxon>
        <taxon>Cyprininae</taxon>
        <taxon>Carassius</taxon>
    </lineage>
</organism>
<evidence type="ECO:0000256" key="3">
    <source>
        <dbReference type="ARBA" id="ARBA00022692"/>
    </source>
</evidence>
<feature type="transmembrane region" description="Helical" evidence="12">
    <location>
        <begin position="388"/>
        <end position="410"/>
    </location>
</feature>
<evidence type="ECO:0000256" key="4">
    <source>
        <dbReference type="ARBA" id="ARBA00022729"/>
    </source>
</evidence>
<dbReference type="InterPro" id="IPR007110">
    <property type="entry name" value="Ig-like_dom"/>
</dbReference>
<dbReference type="Gene3D" id="2.60.40.10">
    <property type="entry name" value="Immunoglobulins"/>
    <property type="match status" value="2"/>
</dbReference>
<evidence type="ECO:0000256" key="6">
    <source>
        <dbReference type="ARBA" id="ARBA00023136"/>
    </source>
</evidence>
<evidence type="ECO:0000256" key="5">
    <source>
        <dbReference type="ARBA" id="ARBA00022989"/>
    </source>
</evidence>
<dbReference type="GO" id="GO:0006955">
    <property type="term" value="P:immune response"/>
    <property type="evidence" value="ECO:0007669"/>
    <property type="project" value="TreeGrafter"/>
</dbReference>
<dbReference type="GO" id="GO:0042130">
    <property type="term" value="P:negative regulation of T cell proliferation"/>
    <property type="evidence" value="ECO:0007669"/>
    <property type="project" value="TreeGrafter"/>
</dbReference>
<protein>
    <submittedName>
        <fullName evidence="16">Uncharacterized protein LOC113054788</fullName>
    </submittedName>
</protein>
<evidence type="ECO:0000313" key="15">
    <source>
        <dbReference type="Proteomes" id="UP000515129"/>
    </source>
</evidence>
<dbReference type="PANTHER" id="PTHR25466">
    <property type="entry name" value="T-LYMPHOCYTE ACTIVATION ANTIGEN"/>
    <property type="match status" value="1"/>
</dbReference>
<feature type="transmembrane region" description="Helical" evidence="12">
    <location>
        <begin position="587"/>
        <end position="609"/>
    </location>
</feature>
<proteinExistence type="predicted"/>
<keyword evidence="7" id="KW-1015">Disulfide bond</keyword>
<evidence type="ECO:0000256" key="13">
    <source>
        <dbReference type="SAM" id="SignalP"/>
    </source>
</evidence>
<dbReference type="GO" id="GO:0042102">
    <property type="term" value="P:positive regulation of T cell proliferation"/>
    <property type="evidence" value="ECO:0007669"/>
    <property type="project" value="TreeGrafter"/>
</dbReference>
<feature type="transmembrane region" description="Helical" evidence="12">
    <location>
        <begin position="257"/>
        <end position="278"/>
    </location>
</feature>
<dbReference type="InterPro" id="IPR051713">
    <property type="entry name" value="T-cell_Activation_Regulation"/>
</dbReference>
<dbReference type="AlphaFoldDB" id="A0A6P6KYE3"/>
<dbReference type="SMART" id="SM00408">
    <property type="entry name" value="IGc2"/>
    <property type="match status" value="2"/>
</dbReference>
<dbReference type="InterPro" id="IPR013106">
    <property type="entry name" value="Ig_V-set"/>
</dbReference>
<feature type="compositionally biased region" description="Basic and acidic residues" evidence="11">
    <location>
        <begin position="844"/>
        <end position="858"/>
    </location>
</feature>
<gene>
    <name evidence="16" type="primary">LOC113054788</name>
</gene>
<dbReference type="RefSeq" id="XP_026076382.1">
    <property type="nucleotide sequence ID" value="XM_026220597.1"/>
</dbReference>
<dbReference type="InterPro" id="IPR036179">
    <property type="entry name" value="Ig-like_dom_sf"/>
</dbReference>
<feature type="compositionally biased region" description="Basic and acidic residues" evidence="11">
    <location>
        <begin position="643"/>
        <end position="658"/>
    </location>
</feature>
<feature type="chain" id="PRO_5027946732" evidence="13">
    <location>
        <begin position="19"/>
        <end position="1043"/>
    </location>
</feature>
<keyword evidence="3 12" id="KW-0812">Transmembrane</keyword>
<dbReference type="GO" id="GO:0007166">
    <property type="term" value="P:cell surface receptor signaling pathway"/>
    <property type="evidence" value="ECO:0007669"/>
    <property type="project" value="TreeGrafter"/>
</dbReference>
<comment type="subcellular location">
    <subcellularLocation>
        <location evidence="1">Cell membrane</location>
        <topology evidence="1">Single-pass type I membrane protein</topology>
    </subcellularLocation>
</comment>
<feature type="compositionally biased region" description="Basic and acidic residues" evidence="11">
    <location>
        <begin position="719"/>
        <end position="733"/>
    </location>
</feature>
<dbReference type="InterPro" id="IPR003598">
    <property type="entry name" value="Ig_sub2"/>
</dbReference>
<dbReference type="GO" id="GO:0071222">
    <property type="term" value="P:cellular response to lipopolysaccharide"/>
    <property type="evidence" value="ECO:0007669"/>
    <property type="project" value="TreeGrafter"/>
</dbReference>
<evidence type="ECO:0000256" key="7">
    <source>
        <dbReference type="ARBA" id="ARBA00023157"/>
    </source>
</evidence>
<keyword evidence="2" id="KW-1003">Cell membrane</keyword>
<evidence type="ECO:0000256" key="8">
    <source>
        <dbReference type="ARBA" id="ARBA00023170"/>
    </source>
</evidence>
<dbReference type="KEGG" id="caua:113054788"/>
<dbReference type="Proteomes" id="UP000515129">
    <property type="component" value="Chromosome 3"/>
</dbReference>
<dbReference type="PROSITE" id="PS50835">
    <property type="entry name" value="IG_LIKE"/>
    <property type="match status" value="2"/>
</dbReference>
<dbReference type="SUPFAM" id="SSF48726">
    <property type="entry name" value="Immunoglobulin"/>
    <property type="match status" value="2"/>
</dbReference>
<reference evidence="16" key="1">
    <citation type="submission" date="2025-08" db="UniProtKB">
        <authorList>
            <consortium name="RefSeq"/>
        </authorList>
    </citation>
    <scope>IDENTIFICATION</scope>
    <source>
        <strain evidence="16">Wakin</strain>
        <tissue evidence="16">Muscle</tissue>
    </source>
</reference>
<keyword evidence="8" id="KW-0675">Receptor</keyword>
<dbReference type="InterPro" id="IPR013783">
    <property type="entry name" value="Ig-like_fold"/>
</dbReference>
<keyword evidence="5 12" id="KW-1133">Transmembrane helix</keyword>
<evidence type="ECO:0000256" key="10">
    <source>
        <dbReference type="ARBA" id="ARBA00023319"/>
    </source>
</evidence>
<feature type="transmembrane region" description="Helical" evidence="12">
    <location>
        <begin position="549"/>
        <end position="567"/>
    </location>
</feature>
<evidence type="ECO:0000313" key="16">
    <source>
        <dbReference type="RefSeq" id="XP_026076382.1"/>
    </source>
</evidence>
<feature type="region of interest" description="Disordered" evidence="11">
    <location>
        <begin position="643"/>
        <end position="1043"/>
    </location>
</feature>
<name>A0A6P6KYE3_CARAU</name>
<feature type="transmembrane region" description="Helical" evidence="12">
    <location>
        <begin position="290"/>
        <end position="310"/>
    </location>
</feature>
<evidence type="ECO:0000259" key="14">
    <source>
        <dbReference type="PROSITE" id="PS50835"/>
    </source>
</evidence>
<dbReference type="SMART" id="SM00409">
    <property type="entry name" value="IG"/>
    <property type="match status" value="2"/>
</dbReference>
<evidence type="ECO:0000256" key="2">
    <source>
        <dbReference type="ARBA" id="ARBA00022475"/>
    </source>
</evidence>
<keyword evidence="15" id="KW-1185">Reference proteome</keyword>
<feature type="transmembrane region" description="Helical" evidence="12">
    <location>
        <begin position="491"/>
        <end position="510"/>
    </location>
</feature>
<dbReference type="GO" id="GO:0009897">
    <property type="term" value="C:external side of plasma membrane"/>
    <property type="evidence" value="ECO:0007669"/>
    <property type="project" value="TreeGrafter"/>
</dbReference>
<feature type="domain" description="Ig-like" evidence="14">
    <location>
        <begin position="33"/>
        <end position="127"/>
    </location>
</feature>
<dbReference type="PANTHER" id="PTHR25466:SF14">
    <property type="entry name" value="BUTYROPHILIN SUBFAMILY 2 MEMBER A2-LIKE-RELATED"/>
    <property type="match status" value="1"/>
</dbReference>
<feature type="transmembrane region" description="Helical" evidence="12">
    <location>
        <begin position="516"/>
        <end position="537"/>
    </location>
</feature>
<keyword evidence="9" id="KW-0325">Glycoprotein</keyword>
<dbReference type="GO" id="GO:0031295">
    <property type="term" value="P:T cell costimulation"/>
    <property type="evidence" value="ECO:0007669"/>
    <property type="project" value="TreeGrafter"/>
</dbReference>
<evidence type="ECO:0000256" key="12">
    <source>
        <dbReference type="SAM" id="Phobius"/>
    </source>
</evidence>